<gene>
    <name evidence="2" type="ORF">B0J11DRAFT_540465</name>
</gene>
<comment type="caution">
    <text evidence="2">The sequence shown here is derived from an EMBL/GenBank/DDBJ whole genome shotgun (WGS) entry which is preliminary data.</text>
</comment>
<feature type="region of interest" description="Disordered" evidence="1">
    <location>
        <begin position="1"/>
        <end position="115"/>
    </location>
</feature>
<dbReference type="AlphaFoldDB" id="A0A9P9D8F1"/>
<evidence type="ECO:0000256" key="1">
    <source>
        <dbReference type="SAM" id="MobiDB-lite"/>
    </source>
</evidence>
<dbReference type="OrthoDB" id="5377039at2759"/>
<sequence>MSDADGDSTMHSSPDIGGIDDDDDNMFPDEANQPSTPRNAANAILDRNAELSPPDSHGPPQTNRADSFGSMAGVPGTLNANGKRVHASAVPPLAPGVSHTDQETGYQWNKQEDQPGWEWKNTRAKEEEHRSWESIIDKGAMIKTRYGDPLDSTVPAKRR</sequence>
<dbReference type="EMBL" id="JAGMWT010000017">
    <property type="protein sequence ID" value="KAH7114236.1"/>
    <property type="molecule type" value="Genomic_DNA"/>
</dbReference>
<name>A0A9P9D8F1_9PLEO</name>
<evidence type="ECO:0000313" key="2">
    <source>
        <dbReference type="EMBL" id="KAH7114236.1"/>
    </source>
</evidence>
<evidence type="ECO:0000313" key="3">
    <source>
        <dbReference type="Proteomes" id="UP000700596"/>
    </source>
</evidence>
<dbReference type="Proteomes" id="UP000700596">
    <property type="component" value="Unassembled WGS sequence"/>
</dbReference>
<keyword evidence="3" id="KW-1185">Reference proteome</keyword>
<reference evidence="2" key="1">
    <citation type="journal article" date="2021" name="Nat. Commun.">
        <title>Genetic determinants of endophytism in the Arabidopsis root mycobiome.</title>
        <authorList>
            <person name="Mesny F."/>
            <person name="Miyauchi S."/>
            <person name="Thiergart T."/>
            <person name="Pickel B."/>
            <person name="Atanasova L."/>
            <person name="Karlsson M."/>
            <person name="Huettel B."/>
            <person name="Barry K.W."/>
            <person name="Haridas S."/>
            <person name="Chen C."/>
            <person name="Bauer D."/>
            <person name="Andreopoulos W."/>
            <person name="Pangilinan J."/>
            <person name="LaButti K."/>
            <person name="Riley R."/>
            <person name="Lipzen A."/>
            <person name="Clum A."/>
            <person name="Drula E."/>
            <person name="Henrissat B."/>
            <person name="Kohler A."/>
            <person name="Grigoriev I.V."/>
            <person name="Martin F.M."/>
            <person name="Hacquard S."/>
        </authorList>
    </citation>
    <scope>NUCLEOTIDE SEQUENCE</scope>
    <source>
        <strain evidence="2">MPI-CAGE-CH-0243</strain>
    </source>
</reference>
<proteinExistence type="predicted"/>
<accession>A0A9P9D8F1</accession>
<feature type="compositionally biased region" description="Acidic residues" evidence="1">
    <location>
        <begin position="18"/>
        <end position="27"/>
    </location>
</feature>
<protein>
    <submittedName>
        <fullName evidence="2">Uncharacterized protein</fullName>
    </submittedName>
</protein>
<organism evidence="2 3">
    <name type="scientific">Dendryphion nanum</name>
    <dbReference type="NCBI Taxonomy" id="256645"/>
    <lineage>
        <taxon>Eukaryota</taxon>
        <taxon>Fungi</taxon>
        <taxon>Dikarya</taxon>
        <taxon>Ascomycota</taxon>
        <taxon>Pezizomycotina</taxon>
        <taxon>Dothideomycetes</taxon>
        <taxon>Pleosporomycetidae</taxon>
        <taxon>Pleosporales</taxon>
        <taxon>Torulaceae</taxon>
        <taxon>Dendryphion</taxon>
    </lineage>
</organism>